<keyword evidence="2" id="KW-1185">Reference proteome</keyword>
<dbReference type="Proteomes" id="UP000215914">
    <property type="component" value="Unassembled WGS sequence"/>
</dbReference>
<proteinExistence type="predicted"/>
<dbReference type="AlphaFoldDB" id="A0A9K3IVI2"/>
<evidence type="ECO:0000313" key="2">
    <source>
        <dbReference type="Proteomes" id="UP000215914"/>
    </source>
</evidence>
<reference evidence="1" key="1">
    <citation type="journal article" date="2017" name="Nature">
        <title>The sunflower genome provides insights into oil metabolism, flowering and Asterid evolution.</title>
        <authorList>
            <person name="Badouin H."/>
            <person name="Gouzy J."/>
            <person name="Grassa C.J."/>
            <person name="Murat F."/>
            <person name="Staton S.E."/>
            <person name="Cottret L."/>
            <person name="Lelandais-Briere C."/>
            <person name="Owens G.L."/>
            <person name="Carrere S."/>
            <person name="Mayjonade B."/>
            <person name="Legrand L."/>
            <person name="Gill N."/>
            <person name="Kane N.C."/>
            <person name="Bowers J.E."/>
            <person name="Hubner S."/>
            <person name="Bellec A."/>
            <person name="Berard A."/>
            <person name="Berges H."/>
            <person name="Blanchet N."/>
            <person name="Boniface M.C."/>
            <person name="Brunel D."/>
            <person name="Catrice O."/>
            <person name="Chaidir N."/>
            <person name="Claudel C."/>
            <person name="Donnadieu C."/>
            <person name="Faraut T."/>
            <person name="Fievet G."/>
            <person name="Helmstetter N."/>
            <person name="King M."/>
            <person name="Knapp S.J."/>
            <person name="Lai Z."/>
            <person name="Le Paslier M.C."/>
            <person name="Lippi Y."/>
            <person name="Lorenzon L."/>
            <person name="Mandel J.R."/>
            <person name="Marage G."/>
            <person name="Marchand G."/>
            <person name="Marquand E."/>
            <person name="Bret-Mestries E."/>
            <person name="Morien E."/>
            <person name="Nambeesan S."/>
            <person name="Nguyen T."/>
            <person name="Pegot-Espagnet P."/>
            <person name="Pouilly N."/>
            <person name="Raftis F."/>
            <person name="Sallet E."/>
            <person name="Schiex T."/>
            <person name="Thomas J."/>
            <person name="Vandecasteele C."/>
            <person name="Vares D."/>
            <person name="Vear F."/>
            <person name="Vautrin S."/>
            <person name="Crespi M."/>
            <person name="Mangin B."/>
            <person name="Burke J.M."/>
            <person name="Salse J."/>
            <person name="Munos S."/>
            <person name="Vincourt P."/>
            <person name="Rieseberg L.H."/>
            <person name="Langlade N.B."/>
        </authorList>
    </citation>
    <scope>NUCLEOTIDE SEQUENCE</scope>
    <source>
        <tissue evidence="1">Leaves</tissue>
    </source>
</reference>
<organism evidence="1 2">
    <name type="scientific">Helianthus annuus</name>
    <name type="common">Common sunflower</name>
    <dbReference type="NCBI Taxonomy" id="4232"/>
    <lineage>
        <taxon>Eukaryota</taxon>
        <taxon>Viridiplantae</taxon>
        <taxon>Streptophyta</taxon>
        <taxon>Embryophyta</taxon>
        <taxon>Tracheophyta</taxon>
        <taxon>Spermatophyta</taxon>
        <taxon>Magnoliopsida</taxon>
        <taxon>eudicotyledons</taxon>
        <taxon>Gunneridae</taxon>
        <taxon>Pentapetalae</taxon>
        <taxon>asterids</taxon>
        <taxon>campanulids</taxon>
        <taxon>Asterales</taxon>
        <taxon>Asteraceae</taxon>
        <taxon>Asteroideae</taxon>
        <taxon>Heliantheae alliance</taxon>
        <taxon>Heliantheae</taxon>
        <taxon>Helianthus</taxon>
    </lineage>
</organism>
<gene>
    <name evidence="1" type="ORF">HanXRQr2_Chr06g0271061</name>
</gene>
<accession>A0A9K3IVI2</accession>
<evidence type="ECO:0000313" key="1">
    <source>
        <dbReference type="EMBL" id="KAF5803416.1"/>
    </source>
</evidence>
<dbReference type="Gramene" id="mRNA:HanXRQr2_Chr06g0271061">
    <property type="protein sequence ID" value="CDS:HanXRQr2_Chr06g0271061.1"/>
    <property type="gene ID" value="HanXRQr2_Chr06g0271061"/>
</dbReference>
<protein>
    <submittedName>
        <fullName evidence="1">Uncharacterized protein</fullName>
    </submittedName>
</protein>
<dbReference type="EMBL" id="MNCJ02000321">
    <property type="protein sequence ID" value="KAF5803416.1"/>
    <property type="molecule type" value="Genomic_DNA"/>
</dbReference>
<sequence>MQEYEAFSKKKREAMKVSMAALKKESEGFAEKEKAWQMKVHELTQRHEVEVGELKKQVEASSSSLSIRVYNTSRRFILYIFQSLV</sequence>
<name>A0A9K3IVI2_HELAN</name>
<reference evidence="1" key="2">
    <citation type="submission" date="2020-06" db="EMBL/GenBank/DDBJ databases">
        <title>Helianthus annuus Genome sequencing and assembly Release 2.</title>
        <authorList>
            <person name="Gouzy J."/>
            <person name="Langlade N."/>
            <person name="Munos S."/>
        </authorList>
    </citation>
    <scope>NUCLEOTIDE SEQUENCE</scope>
    <source>
        <tissue evidence="1">Leaves</tissue>
    </source>
</reference>
<comment type="caution">
    <text evidence="1">The sequence shown here is derived from an EMBL/GenBank/DDBJ whole genome shotgun (WGS) entry which is preliminary data.</text>
</comment>